<evidence type="ECO:0000259" key="3">
    <source>
        <dbReference type="PROSITE" id="PS51635"/>
    </source>
</evidence>
<dbReference type="RefSeq" id="WP_113744260.1">
    <property type="nucleotide sequence ID" value="NZ_UAPU01000005.1"/>
</dbReference>
<feature type="short sequence motif" description="GXGXXG" evidence="2">
    <location>
        <begin position="12"/>
        <end position="17"/>
    </location>
</feature>
<dbReference type="Proteomes" id="UP000250086">
    <property type="component" value="Unassembled WGS sequence"/>
</dbReference>
<evidence type="ECO:0000313" key="4">
    <source>
        <dbReference type="EMBL" id="SPT70154.1"/>
    </source>
</evidence>
<gene>
    <name evidence="4" type="ORF">NCTC13093_01559</name>
</gene>
<feature type="short sequence motif" description="GXSXG" evidence="2">
    <location>
        <begin position="44"/>
        <end position="48"/>
    </location>
</feature>
<dbReference type="PANTHER" id="PTHR24138">
    <property type="entry name" value="INTRACELLLAR PHOSPHOLIPASE A FAMILY"/>
    <property type="match status" value="1"/>
</dbReference>
<keyword evidence="2" id="KW-0442">Lipid degradation</keyword>
<dbReference type="Gene3D" id="3.40.1090.10">
    <property type="entry name" value="Cytosolic phospholipase A2 catalytic domain"/>
    <property type="match status" value="1"/>
</dbReference>
<dbReference type="OrthoDB" id="9807112at2"/>
<keyword evidence="2" id="KW-0378">Hydrolase</keyword>
<sequence length="298" mass="33301">MARFFTILSIDGGGIRGVFASRILHNIEQDLKTPVAAKFDMLSGTSTGSIIAACLSLNYTCCDIVNFYLSASRHIFKRRLKFTPKLIEKALHSPYDNDRLKVVLRHIMGKKRLYDVHIPLVIPATNIKDGSAYIFSSFENSRTHRVYEAVMASCAAPTFFDPVVIDGKLLADGGLHANNPSALALTKSLSQCGVKLENIKILSIGTGHFNKCYDHETVRWGLINGWKVRTLTEFVASVQSQTTYERVRELLPPGQLLRINFEQDNLISPDDFSKMEDLVTLADEIYAIKKAEILDFLG</sequence>
<name>A0A2X0UZU0_9GAMM</name>
<dbReference type="NCBIfam" id="NF041079">
    <property type="entry name" value="CBASS_lipase"/>
    <property type="match status" value="1"/>
</dbReference>
<dbReference type="PANTHER" id="PTHR24138:SF10">
    <property type="entry name" value="PHOSPHOLIPASE A2"/>
    <property type="match status" value="1"/>
</dbReference>
<dbReference type="InterPro" id="IPR047156">
    <property type="entry name" value="Teg/CotR/CapV-like"/>
</dbReference>
<evidence type="ECO:0000313" key="5">
    <source>
        <dbReference type="Proteomes" id="UP000250086"/>
    </source>
</evidence>
<keyword evidence="1 2" id="KW-0443">Lipid metabolism</keyword>
<reference evidence="4 5" key="1">
    <citation type="submission" date="2018-06" db="EMBL/GenBank/DDBJ databases">
        <authorList>
            <consortium name="Pathogen Informatics"/>
            <person name="Doyle S."/>
        </authorList>
    </citation>
    <scope>NUCLEOTIDE SEQUENCE [LARGE SCALE GENOMIC DNA]</scope>
    <source>
        <strain evidence="4 5">NCTC13093</strain>
    </source>
</reference>
<evidence type="ECO:0000256" key="1">
    <source>
        <dbReference type="ARBA" id="ARBA00023098"/>
    </source>
</evidence>
<feature type="short sequence motif" description="DGA/G" evidence="2">
    <location>
        <begin position="172"/>
        <end position="174"/>
    </location>
</feature>
<dbReference type="Pfam" id="PF01734">
    <property type="entry name" value="Patatin"/>
    <property type="match status" value="1"/>
</dbReference>
<organism evidence="4 5">
    <name type="scientific">Anaerobiospirillum thomasii</name>
    <dbReference type="NCBI Taxonomy" id="179995"/>
    <lineage>
        <taxon>Bacteria</taxon>
        <taxon>Pseudomonadati</taxon>
        <taxon>Pseudomonadota</taxon>
        <taxon>Gammaproteobacteria</taxon>
        <taxon>Aeromonadales</taxon>
        <taxon>Succinivibrionaceae</taxon>
        <taxon>Anaerobiospirillum</taxon>
    </lineage>
</organism>
<dbReference type="InterPro" id="IPR016035">
    <property type="entry name" value="Acyl_Trfase/lysoPLipase"/>
</dbReference>
<proteinExistence type="predicted"/>
<accession>A0A2X0UZU0</accession>
<dbReference type="EMBL" id="UAPV01000001">
    <property type="protein sequence ID" value="SPT70154.1"/>
    <property type="molecule type" value="Genomic_DNA"/>
</dbReference>
<dbReference type="GO" id="GO:0016042">
    <property type="term" value="P:lipid catabolic process"/>
    <property type="evidence" value="ECO:0007669"/>
    <property type="project" value="UniProtKB-UniRule"/>
</dbReference>
<dbReference type="CDD" id="cd07199">
    <property type="entry name" value="Pat17_PNPLA8_PNPLA9_like"/>
    <property type="match status" value="1"/>
</dbReference>
<dbReference type="GO" id="GO:0016787">
    <property type="term" value="F:hydrolase activity"/>
    <property type="evidence" value="ECO:0007669"/>
    <property type="project" value="UniProtKB-UniRule"/>
</dbReference>
<feature type="domain" description="PNPLA" evidence="3">
    <location>
        <begin position="8"/>
        <end position="185"/>
    </location>
</feature>
<dbReference type="InterPro" id="IPR002641">
    <property type="entry name" value="PNPLA_dom"/>
</dbReference>
<feature type="active site" description="Nucleophile" evidence="2">
    <location>
        <position position="46"/>
    </location>
</feature>
<feature type="active site" description="Proton acceptor" evidence="2">
    <location>
        <position position="172"/>
    </location>
</feature>
<dbReference type="PROSITE" id="PS51635">
    <property type="entry name" value="PNPLA"/>
    <property type="match status" value="1"/>
</dbReference>
<keyword evidence="5" id="KW-1185">Reference proteome</keyword>
<dbReference type="SUPFAM" id="SSF52151">
    <property type="entry name" value="FabD/lysophospholipase-like"/>
    <property type="match status" value="1"/>
</dbReference>
<evidence type="ECO:0000256" key="2">
    <source>
        <dbReference type="PROSITE-ProRule" id="PRU01161"/>
    </source>
</evidence>
<dbReference type="AlphaFoldDB" id="A0A2X0UZU0"/>
<protein>
    <submittedName>
        <fullName evidence="4">Patatin</fullName>
    </submittedName>
</protein>